<evidence type="ECO:0000313" key="2">
    <source>
        <dbReference type="Proteomes" id="UP000266861"/>
    </source>
</evidence>
<sequence length="114" mass="13623">MISELIPNCPKEILIELRTFLNNLFTKMKDQFDSYYGEKYTVKERNKIWEIVTKKHLTIFQTFIELLNRQNPNSSSYKDTNQNYYFIPYPNIPENTKLHSLNHAIKVYQGAQIT</sequence>
<proteinExistence type="predicted"/>
<name>A0A397HG90_9GLOM</name>
<dbReference type="Proteomes" id="UP000266861">
    <property type="component" value="Unassembled WGS sequence"/>
</dbReference>
<reference evidence="1 2" key="1">
    <citation type="submission" date="2018-08" db="EMBL/GenBank/DDBJ databases">
        <title>Genome and evolution of the arbuscular mycorrhizal fungus Diversispora epigaea (formerly Glomus versiforme) and its bacterial endosymbionts.</title>
        <authorList>
            <person name="Sun X."/>
            <person name="Fei Z."/>
            <person name="Harrison M."/>
        </authorList>
    </citation>
    <scope>NUCLEOTIDE SEQUENCE [LARGE SCALE GENOMIC DNA]</scope>
    <source>
        <strain evidence="1 2">IT104</strain>
    </source>
</reference>
<dbReference type="EMBL" id="PQFF01000314">
    <property type="protein sequence ID" value="RHZ62072.1"/>
    <property type="molecule type" value="Genomic_DNA"/>
</dbReference>
<dbReference type="OrthoDB" id="2442761at2759"/>
<accession>A0A397HG90</accession>
<dbReference type="AlphaFoldDB" id="A0A397HG90"/>
<comment type="caution">
    <text evidence="1">The sequence shown here is derived from an EMBL/GenBank/DDBJ whole genome shotgun (WGS) entry which is preliminary data.</text>
</comment>
<evidence type="ECO:0000313" key="1">
    <source>
        <dbReference type="EMBL" id="RHZ62072.1"/>
    </source>
</evidence>
<protein>
    <submittedName>
        <fullName evidence="1">Uncharacterized protein</fullName>
    </submittedName>
</protein>
<gene>
    <name evidence="1" type="ORF">Glove_344g23</name>
</gene>
<keyword evidence="2" id="KW-1185">Reference proteome</keyword>
<organism evidence="1 2">
    <name type="scientific">Diversispora epigaea</name>
    <dbReference type="NCBI Taxonomy" id="1348612"/>
    <lineage>
        <taxon>Eukaryota</taxon>
        <taxon>Fungi</taxon>
        <taxon>Fungi incertae sedis</taxon>
        <taxon>Mucoromycota</taxon>
        <taxon>Glomeromycotina</taxon>
        <taxon>Glomeromycetes</taxon>
        <taxon>Diversisporales</taxon>
        <taxon>Diversisporaceae</taxon>
        <taxon>Diversispora</taxon>
    </lineage>
</organism>